<organism evidence="1 2">
    <name type="scientific">Clostridium gallinarum</name>
    <dbReference type="NCBI Taxonomy" id="2762246"/>
    <lineage>
        <taxon>Bacteria</taxon>
        <taxon>Bacillati</taxon>
        <taxon>Bacillota</taxon>
        <taxon>Clostridia</taxon>
        <taxon>Eubacteriales</taxon>
        <taxon>Clostridiaceae</taxon>
        <taxon>Clostridium</taxon>
    </lineage>
</organism>
<sequence length="74" mass="8858">MEQDRYIVDRIEENYVVLENGKDNVFNVKKSDIIGNVKEGDILYIKNNLYFIDEKATKMRKEEIDNLMKGLWEE</sequence>
<name>A0ABR8Q081_9CLOT</name>
<dbReference type="RefSeq" id="WP_191747865.1">
    <property type="nucleotide sequence ID" value="NZ_JACSQZ010000004.1"/>
</dbReference>
<dbReference type="Proteomes" id="UP000640335">
    <property type="component" value="Unassembled WGS sequence"/>
</dbReference>
<proteinExistence type="predicted"/>
<comment type="caution">
    <text evidence="1">The sequence shown here is derived from an EMBL/GenBank/DDBJ whole genome shotgun (WGS) entry which is preliminary data.</text>
</comment>
<accession>A0ABR8Q081</accession>
<protein>
    <submittedName>
        <fullName evidence="1">DUF3006 domain-containing protein</fullName>
    </submittedName>
</protein>
<evidence type="ECO:0000313" key="1">
    <source>
        <dbReference type="EMBL" id="MBD7913827.1"/>
    </source>
</evidence>
<gene>
    <name evidence="1" type="ORF">H9660_01570</name>
</gene>
<dbReference type="EMBL" id="JACSQZ010000004">
    <property type="protein sequence ID" value="MBD7913827.1"/>
    <property type="molecule type" value="Genomic_DNA"/>
</dbReference>
<reference evidence="1 2" key="1">
    <citation type="submission" date="2020-08" db="EMBL/GenBank/DDBJ databases">
        <title>A Genomic Blueprint of the Chicken Gut Microbiome.</title>
        <authorList>
            <person name="Gilroy R."/>
            <person name="Ravi A."/>
            <person name="Getino M."/>
            <person name="Pursley I."/>
            <person name="Horton D.L."/>
            <person name="Alikhan N.-F."/>
            <person name="Baker D."/>
            <person name="Gharbi K."/>
            <person name="Hall N."/>
            <person name="Watson M."/>
            <person name="Adriaenssens E.M."/>
            <person name="Foster-Nyarko E."/>
            <person name="Jarju S."/>
            <person name="Secka A."/>
            <person name="Antonio M."/>
            <person name="Oren A."/>
            <person name="Chaudhuri R."/>
            <person name="La Ragione R.M."/>
            <person name="Hildebrand F."/>
            <person name="Pallen M.J."/>
        </authorList>
    </citation>
    <scope>NUCLEOTIDE SEQUENCE [LARGE SCALE GENOMIC DNA]</scope>
    <source>
        <strain evidence="1 2">Sa3CUN1</strain>
    </source>
</reference>
<evidence type="ECO:0000313" key="2">
    <source>
        <dbReference type="Proteomes" id="UP000640335"/>
    </source>
</evidence>
<keyword evidence="2" id="KW-1185">Reference proteome</keyword>
<dbReference type="InterPro" id="IPR021377">
    <property type="entry name" value="DUF3006"/>
</dbReference>
<dbReference type="Pfam" id="PF11213">
    <property type="entry name" value="DUF3006"/>
    <property type="match status" value="1"/>
</dbReference>